<dbReference type="PATRIC" id="fig|525328.13.peg.786"/>
<sequence length="473" mass="54305">MRKLDTGQDKVTKNDTFIFPRGNKLNGNELIAFIGYNETVLNKRYITNMNYYLGKHAILSENSFKSDNIDNRIVDNKIKPLVDSYNGFFIGIPPTITATDDSVNEEVQTWNNENLIQDQLNEISKQTDIYGRSIAFIYQGEDSKPHLKYSSPSHAFIIYDDTVERRPLAFVRYELEDGETYTEAYGQIQYADKIYKFKGSEISDDTDTNEYAANPYGIVPAVEFYENEERQGIFEQIIYLQDELDHAMSQKANQIAYFDNAYMYMFGINLSEDEDGNPEFNFKKNRLIYSPNIDPSTKPEIGFISKPDADGMQENMIDHLQKSIYENTGIANLRDENFAGNSSGIAMQYKLLSMKDKADSKERKFTQSLKKIYQIVFATLFNDKTKQQAWSNLKFHFTRNLPDDIAALISSAKNAEGLVSHQTQLSLLPFIKDPQAELDQISKEKAEAIKQAQQSMQSVPDYLLEDKPDEKED</sequence>
<comment type="caution">
    <text evidence="2">The sequence shown here is derived from an EMBL/GenBank/DDBJ whole genome shotgun (WGS) entry which is preliminary data.</text>
</comment>
<name>C8PDD7_9LACO</name>
<dbReference type="OrthoDB" id="3189403at2"/>
<dbReference type="Proteomes" id="UP000004115">
    <property type="component" value="Unassembled WGS sequence"/>
</dbReference>
<dbReference type="RefSeq" id="WP_006729805.1">
    <property type="nucleotide sequence ID" value="NZ_AZET01000023.1"/>
</dbReference>
<evidence type="ECO:0000256" key="1">
    <source>
        <dbReference type="SAM" id="MobiDB-lite"/>
    </source>
</evidence>
<gene>
    <name evidence="2" type="ORF">HMPREF0520_1107</name>
</gene>
<feature type="region of interest" description="Disordered" evidence="1">
    <location>
        <begin position="447"/>
        <end position="473"/>
    </location>
</feature>
<dbReference type="HOGENOM" id="CLU_034083_2_0_9"/>
<feature type="compositionally biased region" description="Basic and acidic residues" evidence="1">
    <location>
        <begin position="464"/>
        <end position="473"/>
    </location>
</feature>
<evidence type="ECO:0000313" key="3">
    <source>
        <dbReference type="Proteomes" id="UP000004115"/>
    </source>
</evidence>
<protein>
    <submittedName>
        <fullName evidence="2">Phage portal protein, SPP1 family</fullName>
    </submittedName>
</protein>
<keyword evidence="3" id="KW-1185">Reference proteome</keyword>
<reference evidence="2 3" key="1">
    <citation type="submission" date="2009-09" db="EMBL/GenBank/DDBJ databases">
        <authorList>
            <person name="Qin X."/>
            <person name="Bachman B."/>
            <person name="Battles P."/>
            <person name="Bell A."/>
            <person name="Bess C."/>
            <person name="Bickham C."/>
            <person name="Chaboub L."/>
            <person name="Chen D."/>
            <person name="Coyle M."/>
            <person name="Deiros D.R."/>
            <person name="Dinh H."/>
            <person name="Forbes L."/>
            <person name="Fowler G."/>
            <person name="Francisco L."/>
            <person name="Fu Q."/>
            <person name="Gubbala S."/>
            <person name="Hale W."/>
            <person name="Han Y."/>
            <person name="Hemphill L."/>
            <person name="Highlander S.K."/>
            <person name="Hirani K."/>
            <person name="Hogues M."/>
            <person name="Jackson L."/>
            <person name="Jakkamsetti A."/>
            <person name="Javaid M."/>
            <person name="Jiang H."/>
            <person name="Korchina V."/>
            <person name="Kovar C."/>
            <person name="Lara F."/>
            <person name="Lee S."/>
            <person name="Mata R."/>
            <person name="Mathew T."/>
            <person name="Moen C."/>
            <person name="Morales K."/>
            <person name="Munidasa M."/>
            <person name="Nazareth L."/>
            <person name="Ngo R."/>
            <person name="Nguyen L."/>
            <person name="Okwuonu G."/>
            <person name="Ongeri F."/>
            <person name="Patil S."/>
            <person name="Petrosino J."/>
            <person name="Pham C."/>
            <person name="Pham P."/>
            <person name="Pu L.-L."/>
            <person name="Puazo M."/>
            <person name="Raj R."/>
            <person name="Reid J."/>
            <person name="Rouhana J."/>
            <person name="Saada N."/>
            <person name="Shang Y."/>
            <person name="Simmons D."/>
            <person name="Thornton R."/>
            <person name="Warren J."/>
            <person name="Weissenberger G."/>
            <person name="Zhang J."/>
            <person name="Zhang L."/>
            <person name="Zhou C."/>
            <person name="Zhu D."/>
            <person name="Muzny D."/>
            <person name="Worley K."/>
            <person name="Gibbs R."/>
        </authorList>
    </citation>
    <scope>NUCLEOTIDE SEQUENCE [LARGE SCALE GENOMIC DNA]</scope>
    <source>
        <strain evidence="2 3">DSM 13335</strain>
    </source>
</reference>
<evidence type="ECO:0000313" key="2">
    <source>
        <dbReference type="EMBL" id="EEW51487.1"/>
    </source>
</evidence>
<dbReference type="Pfam" id="PF05133">
    <property type="entry name" value="SPP1_portal"/>
    <property type="match status" value="1"/>
</dbReference>
<dbReference type="EMBL" id="ACLN01000016">
    <property type="protein sequence ID" value="EEW51487.1"/>
    <property type="molecule type" value="Genomic_DNA"/>
</dbReference>
<dbReference type="NCBIfam" id="TIGR01538">
    <property type="entry name" value="portal_SPP1"/>
    <property type="match status" value="1"/>
</dbReference>
<dbReference type="InterPro" id="IPR021145">
    <property type="entry name" value="Portal_protein_SPP1_Gp6-like"/>
</dbReference>
<organism evidence="2 3">
    <name type="scientific">Lactobacillus iners DSM 13335</name>
    <dbReference type="NCBI Taxonomy" id="525328"/>
    <lineage>
        <taxon>Bacteria</taxon>
        <taxon>Bacillati</taxon>
        <taxon>Bacillota</taxon>
        <taxon>Bacilli</taxon>
        <taxon>Lactobacillales</taxon>
        <taxon>Lactobacillaceae</taxon>
        <taxon>Lactobacillus</taxon>
    </lineage>
</organism>
<dbReference type="AlphaFoldDB" id="C8PDD7"/>
<proteinExistence type="predicted"/>
<accession>C8PDD7</accession>
<dbReference type="InterPro" id="IPR006428">
    <property type="entry name" value="Portal_SPP1-type"/>
</dbReference>